<name>A0ABW0M2Z9_9BURK</name>
<evidence type="ECO:0000313" key="1">
    <source>
        <dbReference type="EMBL" id="MFC5472504.1"/>
    </source>
</evidence>
<keyword evidence="2" id="KW-1185">Reference proteome</keyword>
<protein>
    <submittedName>
        <fullName evidence="1">Uncharacterized protein</fullName>
    </submittedName>
</protein>
<proteinExistence type="predicted"/>
<evidence type="ECO:0000313" key="2">
    <source>
        <dbReference type="Proteomes" id="UP001596045"/>
    </source>
</evidence>
<dbReference type="Proteomes" id="UP001596045">
    <property type="component" value="Unassembled WGS sequence"/>
</dbReference>
<gene>
    <name evidence="1" type="ORF">ACFPM8_00885</name>
</gene>
<reference evidence="2" key="1">
    <citation type="journal article" date="2019" name="Int. J. Syst. Evol. Microbiol.">
        <title>The Global Catalogue of Microorganisms (GCM) 10K type strain sequencing project: providing services to taxonomists for standard genome sequencing and annotation.</title>
        <authorList>
            <consortium name="The Broad Institute Genomics Platform"/>
            <consortium name="The Broad Institute Genome Sequencing Center for Infectious Disease"/>
            <person name="Wu L."/>
            <person name="Ma J."/>
        </authorList>
    </citation>
    <scope>NUCLEOTIDE SEQUENCE [LARGE SCALE GENOMIC DNA]</scope>
    <source>
        <strain evidence="2">JCM 17066</strain>
    </source>
</reference>
<accession>A0ABW0M2Z9</accession>
<dbReference type="EMBL" id="JBHSMT010000004">
    <property type="protein sequence ID" value="MFC5472504.1"/>
    <property type="molecule type" value="Genomic_DNA"/>
</dbReference>
<comment type="caution">
    <text evidence="1">The sequence shown here is derived from an EMBL/GenBank/DDBJ whole genome shotgun (WGS) entry which is preliminary data.</text>
</comment>
<sequence>MASFDELQEIFVAQEFAMLGYAAPAGRVLQPPSLLPAGNDEALWAFFNTIPSNSQIYAPGGDKFFTAYSALIDSLIAGDGVLDPVAAAKRRLASWGHKPPAWNVGYAGLKKQLAVAPSVSVGFGNQAEPDSGFWGLWGDSPAVSGPSAKFAAANLSVDISIFKALSFTPTPGDWYVSSVLSLVHSTPSGLPWNPNSPITWQSTFGPDGNLQRFLTSLMVVSDMRVHFHSSAAFSAADQQLIQQNAAAGLWPYYLGAGDASTSVRFDKAGQMTASIISEANTPIAIAANVLTAAQYLGG</sequence>
<organism evidence="1 2">
    <name type="scientific">Paraherbaspirillum soli</name>
    <dbReference type="NCBI Taxonomy" id="631222"/>
    <lineage>
        <taxon>Bacteria</taxon>
        <taxon>Pseudomonadati</taxon>
        <taxon>Pseudomonadota</taxon>
        <taxon>Betaproteobacteria</taxon>
        <taxon>Burkholderiales</taxon>
        <taxon>Oxalobacteraceae</taxon>
        <taxon>Paraherbaspirillum</taxon>
    </lineage>
</organism>
<dbReference type="RefSeq" id="WP_378994009.1">
    <property type="nucleotide sequence ID" value="NZ_JBHSMT010000004.1"/>
</dbReference>